<keyword evidence="6" id="KW-1185">Reference proteome</keyword>
<evidence type="ECO:0000256" key="3">
    <source>
        <dbReference type="ARBA" id="ARBA00023163"/>
    </source>
</evidence>
<dbReference type="InterPro" id="IPR036390">
    <property type="entry name" value="WH_DNA-bd_sf"/>
</dbReference>
<name>A0A1I4S6T4_9BURK</name>
<keyword evidence="2 5" id="KW-0238">DNA-binding</keyword>
<dbReference type="InterPro" id="IPR008920">
    <property type="entry name" value="TF_FadR/GntR_C"/>
</dbReference>
<dbReference type="GO" id="GO:0003700">
    <property type="term" value="F:DNA-binding transcription factor activity"/>
    <property type="evidence" value="ECO:0007669"/>
    <property type="project" value="InterPro"/>
</dbReference>
<evidence type="ECO:0000313" key="6">
    <source>
        <dbReference type="Proteomes" id="UP000199470"/>
    </source>
</evidence>
<evidence type="ECO:0000259" key="4">
    <source>
        <dbReference type="PROSITE" id="PS50949"/>
    </source>
</evidence>
<organism evidence="5 6">
    <name type="scientific">Rugamonas rubra</name>
    <dbReference type="NCBI Taxonomy" id="758825"/>
    <lineage>
        <taxon>Bacteria</taxon>
        <taxon>Pseudomonadati</taxon>
        <taxon>Pseudomonadota</taxon>
        <taxon>Betaproteobacteria</taxon>
        <taxon>Burkholderiales</taxon>
        <taxon>Oxalobacteraceae</taxon>
        <taxon>Telluria group</taxon>
        <taxon>Rugamonas</taxon>
    </lineage>
</organism>
<keyword evidence="1" id="KW-0805">Transcription regulation</keyword>
<dbReference type="PROSITE" id="PS50949">
    <property type="entry name" value="HTH_GNTR"/>
    <property type="match status" value="1"/>
</dbReference>
<gene>
    <name evidence="5" type="ORF">SAMN02982985_04633</name>
</gene>
<dbReference type="PANTHER" id="PTHR43537">
    <property type="entry name" value="TRANSCRIPTIONAL REGULATOR, GNTR FAMILY"/>
    <property type="match status" value="1"/>
</dbReference>
<dbReference type="SUPFAM" id="SSF48008">
    <property type="entry name" value="GntR ligand-binding domain-like"/>
    <property type="match status" value="1"/>
</dbReference>
<dbReference type="AlphaFoldDB" id="A0A1I4S6T4"/>
<dbReference type="SMART" id="SM00345">
    <property type="entry name" value="HTH_GNTR"/>
    <property type="match status" value="1"/>
</dbReference>
<dbReference type="RefSeq" id="WP_093390075.1">
    <property type="nucleotide sequence ID" value="NZ_FOTW01000025.1"/>
</dbReference>
<protein>
    <submittedName>
        <fullName evidence="5">DNA-binding transcriptional regulator, GntR family</fullName>
    </submittedName>
</protein>
<proteinExistence type="predicted"/>
<dbReference type="InterPro" id="IPR000524">
    <property type="entry name" value="Tscrpt_reg_HTH_GntR"/>
</dbReference>
<dbReference type="OrthoDB" id="5243844at2"/>
<feature type="domain" description="HTH gntR-type" evidence="4">
    <location>
        <begin position="15"/>
        <end position="82"/>
    </location>
</feature>
<reference evidence="5 6" key="1">
    <citation type="submission" date="2016-10" db="EMBL/GenBank/DDBJ databases">
        <authorList>
            <person name="de Groot N.N."/>
        </authorList>
    </citation>
    <scope>NUCLEOTIDE SEQUENCE [LARGE SCALE GENOMIC DNA]</scope>
    <source>
        <strain evidence="5 6">ATCC 43154</strain>
    </source>
</reference>
<evidence type="ECO:0000256" key="1">
    <source>
        <dbReference type="ARBA" id="ARBA00023015"/>
    </source>
</evidence>
<dbReference type="SUPFAM" id="SSF46785">
    <property type="entry name" value="Winged helix' DNA-binding domain"/>
    <property type="match status" value="1"/>
</dbReference>
<evidence type="ECO:0000313" key="5">
    <source>
        <dbReference type="EMBL" id="SFM59980.1"/>
    </source>
</evidence>
<dbReference type="STRING" id="758825.SAMN02982985_04633"/>
<dbReference type="Pfam" id="PF07729">
    <property type="entry name" value="FCD"/>
    <property type="match status" value="1"/>
</dbReference>
<dbReference type="Gene3D" id="1.10.10.10">
    <property type="entry name" value="Winged helix-like DNA-binding domain superfamily/Winged helix DNA-binding domain"/>
    <property type="match status" value="1"/>
</dbReference>
<sequence>MSKPIAATPERGNGGDSSNEIANSIAEAIAARQLPPGTKLREEALGRLYSVSRTKIRAALLILSKDKLIQIVPDKGAFVSQPSETESREIFAARRIIEAALAREFVAKARPADYKALEKHLKAERAALAQVNTKVRSQLLGDFHVMLAEVVGNHVLKEIVHELVGRSSLITMLYQSDRDAVCSSDEHAAFLEAAKAGDADKAASLMLHHLSHVEGALRFDGSVSEGKRDLVTALLM</sequence>
<dbReference type="EMBL" id="FOTW01000025">
    <property type="protein sequence ID" value="SFM59980.1"/>
    <property type="molecule type" value="Genomic_DNA"/>
</dbReference>
<dbReference type="GO" id="GO:0003677">
    <property type="term" value="F:DNA binding"/>
    <property type="evidence" value="ECO:0007669"/>
    <property type="project" value="UniProtKB-KW"/>
</dbReference>
<keyword evidence="3" id="KW-0804">Transcription</keyword>
<dbReference type="Pfam" id="PF00392">
    <property type="entry name" value="GntR"/>
    <property type="match status" value="1"/>
</dbReference>
<dbReference type="Proteomes" id="UP000199470">
    <property type="component" value="Unassembled WGS sequence"/>
</dbReference>
<dbReference type="InterPro" id="IPR036388">
    <property type="entry name" value="WH-like_DNA-bd_sf"/>
</dbReference>
<dbReference type="PANTHER" id="PTHR43537:SF53">
    <property type="entry name" value="HTH-TYPE TRANSCRIPTIONAL REPRESSOR NANR"/>
    <property type="match status" value="1"/>
</dbReference>
<dbReference type="Gene3D" id="1.20.120.530">
    <property type="entry name" value="GntR ligand-binding domain-like"/>
    <property type="match status" value="1"/>
</dbReference>
<dbReference type="InterPro" id="IPR011711">
    <property type="entry name" value="GntR_C"/>
</dbReference>
<accession>A0A1I4S6T4</accession>
<evidence type="ECO:0000256" key="2">
    <source>
        <dbReference type="ARBA" id="ARBA00023125"/>
    </source>
</evidence>
<dbReference type="SMART" id="SM00895">
    <property type="entry name" value="FCD"/>
    <property type="match status" value="1"/>
</dbReference>